<dbReference type="InterPro" id="IPR011611">
    <property type="entry name" value="PfkB_dom"/>
</dbReference>
<dbReference type="AlphaFoldDB" id="A0A914PPL9"/>
<dbReference type="PANTHER" id="PTHR42774">
    <property type="entry name" value="PHOSPHOTRANSFERASE SYSTEM TRANSPORT PROTEIN"/>
    <property type="match status" value="1"/>
</dbReference>
<name>A0A914PPL9_9BILA</name>
<evidence type="ECO:0000313" key="3">
    <source>
        <dbReference type="WBParaSite" id="PDA_v2.g180.t1"/>
    </source>
</evidence>
<dbReference type="Proteomes" id="UP000887578">
    <property type="component" value="Unplaced"/>
</dbReference>
<protein>
    <submittedName>
        <fullName evidence="3">Carbohydrate kinase PfkB domain-containing protein</fullName>
    </submittedName>
</protein>
<sequence length="235" mass="26512">MTKKILIVGLCCIDIVNYVKIFPAQDSDTRVFDMRTCLGGNSANTATVLAQLTPNVQLCASLPTGNLLLEQLIKDAKIDTFPSFLREAGKHSIPQSTVIVNETSATRTVLHFRGDLPEILSTEFKSKFSQGFKEYSWIHFEGRNIDEIEEMINFVNQYKIENSDSDLKISIEFEKLRNFPWFEKLVKYANVIFMSKDFAKSKGWENGGKAVQGLKNEFNASHATIICPWGEEVSA</sequence>
<feature type="domain" description="Carbohydrate kinase PfkB" evidence="1">
    <location>
        <begin position="3"/>
        <end position="151"/>
    </location>
</feature>
<dbReference type="GO" id="GO:0006796">
    <property type="term" value="P:phosphate-containing compound metabolic process"/>
    <property type="evidence" value="ECO:0007669"/>
    <property type="project" value="UniProtKB-ARBA"/>
</dbReference>
<keyword evidence="2" id="KW-1185">Reference proteome</keyword>
<dbReference type="Pfam" id="PF00294">
    <property type="entry name" value="PfkB"/>
    <property type="match status" value="1"/>
</dbReference>
<organism evidence="2 3">
    <name type="scientific">Panagrolaimus davidi</name>
    <dbReference type="NCBI Taxonomy" id="227884"/>
    <lineage>
        <taxon>Eukaryota</taxon>
        <taxon>Metazoa</taxon>
        <taxon>Ecdysozoa</taxon>
        <taxon>Nematoda</taxon>
        <taxon>Chromadorea</taxon>
        <taxon>Rhabditida</taxon>
        <taxon>Tylenchina</taxon>
        <taxon>Panagrolaimomorpha</taxon>
        <taxon>Panagrolaimoidea</taxon>
        <taxon>Panagrolaimidae</taxon>
        <taxon>Panagrolaimus</taxon>
    </lineage>
</organism>
<dbReference type="PANTHER" id="PTHR42774:SF3">
    <property type="entry name" value="KETOHEXOKINASE"/>
    <property type="match status" value="1"/>
</dbReference>
<proteinExistence type="predicted"/>
<dbReference type="WBParaSite" id="PDA_v2.g180.t1">
    <property type="protein sequence ID" value="PDA_v2.g180.t1"/>
    <property type="gene ID" value="PDA_v2.g180"/>
</dbReference>
<dbReference type="Gene3D" id="3.40.1190.20">
    <property type="match status" value="1"/>
</dbReference>
<dbReference type="InterPro" id="IPR052562">
    <property type="entry name" value="Ketohexokinase-related"/>
</dbReference>
<accession>A0A914PPL9</accession>
<dbReference type="SUPFAM" id="SSF53613">
    <property type="entry name" value="Ribokinase-like"/>
    <property type="match status" value="1"/>
</dbReference>
<evidence type="ECO:0000313" key="2">
    <source>
        <dbReference type="Proteomes" id="UP000887578"/>
    </source>
</evidence>
<evidence type="ECO:0000259" key="1">
    <source>
        <dbReference type="Pfam" id="PF00294"/>
    </source>
</evidence>
<dbReference type="InterPro" id="IPR029056">
    <property type="entry name" value="Ribokinase-like"/>
</dbReference>
<reference evidence="3" key="1">
    <citation type="submission" date="2022-11" db="UniProtKB">
        <authorList>
            <consortium name="WormBaseParasite"/>
        </authorList>
    </citation>
    <scope>IDENTIFICATION</scope>
</reference>